<dbReference type="InParanoid" id="A0A0C3FDT0"/>
<organism evidence="2 3">
    <name type="scientific">Piloderma croceum (strain F 1598)</name>
    <dbReference type="NCBI Taxonomy" id="765440"/>
    <lineage>
        <taxon>Eukaryota</taxon>
        <taxon>Fungi</taxon>
        <taxon>Dikarya</taxon>
        <taxon>Basidiomycota</taxon>
        <taxon>Agaricomycotina</taxon>
        <taxon>Agaricomycetes</taxon>
        <taxon>Agaricomycetidae</taxon>
        <taxon>Atheliales</taxon>
        <taxon>Atheliaceae</taxon>
        <taxon>Piloderma</taxon>
    </lineage>
</organism>
<sequence length="188" mass="20790">MSSVPDNVKNSVTFAEAFKDTIRIVSHTSGRWRTTLQRLCMEAMFTPFTSRDAAGICYDRLAKRPKKRGSTVTHETNQTDLSFFSALIADERPYITLIAELGVQLPISPPAIMKTKAKGTYTASTSKLPKETARKPTAGEIPTSPATPSKVIIPVQLGIIHHPRDVHPRYSIYAYGCSNTVYNVISDF</sequence>
<evidence type="ECO:0000313" key="3">
    <source>
        <dbReference type="Proteomes" id="UP000054166"/>
    </source>
</evidence>
<dbReference type="EMBL" id="KN833020">
    <property type="protein sequence ID" value="KIM77974.1"/>
    <property type="molecule type" value="Genomic_DNA"/>
</dbReference>
<proteinExistence type="predicted"/>
<gene>
    <name evidence="2" type="ORF">PILCRDRAFT_11631</name>
</gene>
<protein>
    <submittedName>
        <fullName evidence="2">Uncharacterized protein</fullName>
    </submittedName>
</protein>
<evidence type="ECO:0000256" key="1">
    <source>
        <dbReference type="SAM" id="MobiDB-lite"/>
    </source>
</evidence>
<dbReference type="Proteomes" id="UP000054166">
    <property type="component" value="Unassembled WGS sequence"/>
</dbReference>
<keyword evidence="3" id="KW-1185">Reference proteome</keyword>
<feature type="region of interest" description="Disordered" evidence="1">
    <location>
        <begin position="123"/>
        <end position="145"/>
    </location>
</feature>
<reference evidence="2 3" key="1">
    <citation type="submission" date="2014-04" db="EMBL/GenBank/DDBJ databases">
        <authorList>
            <consortium name="DOE Joint Genome Institute"/>
            <person name="Kuo A."/>
            <person name="Tarkka M."/>
            <person name="Buscot F."/>
            <person name="Kohler A."/>
            <person name="Nagy L.G."/>
            <person name="Floudas D."/>
            <person name="Copeland A."/>
            <person name="Barry K.W."/>
            <person name="Cichocki N."/>
            <person name="Veneault-Fourrey C."/>
            <person name="LaButti K."/>
            <person name="Lindquist E.A."/>
            <person name="Lipzen A."/>
            <person name="Lundell T."/>
            <person name="Morin E."/>
            <person name="Murat C."/>
            <person name="Sun H."/>
            <person name="Tunlid A."/>
            <person name="Henrissat B."/>
            <person name="Grigoriev I.V."/>
            <person name="Hibbett D.S."/>
            <person name="Martin F."/>
            <person name="Nordberg H.P."/>
            <person name="Cantor M.N."/>
            <person name="Hua S.X."/>
        </authorList>
    </citation>
    <scope>NUCLEOTIDE SEQUENCE [LARGE SCALE GENOMIC DNA]</scope>
    <source>
        <strain evidence="2 3">F 1598</strain>
    </source>
</reference>
<accession>A0A0C3FDT0</accession>
<evidence type="ECO:0000313" key="2">
    <source>
        <dbReference type="EMBL" id="KIM77974.1"/>
    </source>
</evidence>
<dbReference type="OrthoDB" id="3268192at2759"/>
<reference evidence="3" key="2">
    <citation type="submission" date="2015-01" db="EMBL/GenBank/DDBJ databases">
        <title>Evolutionary Origins and Diversification of the Mycorrhizal Mutualists.</title>
        <authorList>
            <consortium name="DOE Joint Genome Institute"/>
            <consortium name="Mycorrhizal Genomics Consortium"/>
            <person name="Kohler A."/>
            <person name="Kuo A."/>
            <person name="Nagy L.G."/>
            <person name="Floudas D."/>
            <person name="Copeland A."/>
            <person name="Barry K.W."/>
            <person name="Cichocki N."/>
            <person name="Veneault-Fourrey C."/>
            <person name="LaButti K."/>
            <person name="Lindquist E.A."/>
            <person name="Lipzen A."/>
            <person name="Lundell T."/>
            <person name="Morin E."/>
            <person name="Murat C."/>
            <person name="Riley R."/>
            <person name="Ohm R."/>
            <person name="Sun H."/>
            <person name="Tunlid A."/>
            <person name="Henrissat B."/>
            <person name="Grigoriev I.V."/>
            <person name="Hibbett D.S."/>
            <person name="Martin F."/>
        </authorList>
    </citation>
    <scope>NUCLEOTIDE SEQUENCE [LARGE SCALE GENOMIC DNA]</scope>
    <source>
        <strain evidence="3">F 1598</strain>
    </source>
</reference>
<dbReference type="AlphaFoldDB" id="A0A0C3FDT0"/>
<name>A0A0C3FDT0_PILCF</name>
<dbReference type="HOGENOM" id="CLU_1441558_0_0_1"/>